<evidence type="ECO:0000313" key="2">
    <source>
        <dbReference type="Proteomes" id="UP000813876"/>
    </source>
</evidence>
<sequence>MDFRQYIANFSKEKYGRKYIYLKRTEKLIVIMSAHNQGDNFMSLKTFHDGLNYSLLFLNNPENSWYIDESNSYDKIITEVLNDYEPKNVIFYGSSMSGYSSIFFAFKYNANAFAINPQINLDLTKDIGWDELESNLNNISCSYVALEKYCYRKWKDSAIYILHGHNDLDVKNVDLLSMAKPDNKKLILQTIDSDLHDNYISNDVNKINDIFNIIYSYRDISISDVGVNKKLKERRKEINQNKENNILDNDVGSINWHDRYEHELPNNIVKFDDIGIYDNNGKLSGCICVYNGYQWELISPKLEGLNLIKEQDFVFEKDEFQFKDNDYFYDKWWSRINVSSNIKGIVNNSELKLNIISVDSKNTYISTSPNKSLIKSDLKKQSRYFTFFMDICVSEGEAYLSLGGRSERGYFHSNSKITRSLYWTKISVSELFSNIDVSHKDSIFCRLFYCSDLKNKIVKIKKPLLIEGYFPHNLIV</sequence>
<name>A0AAW4ZIN9_PHOPO</name>
<accession>A0AAW4ZIN9</accession>
<dbReference type="RefSeq" id="WP_232581025.1">
    <property type="nucleotide sequence ID" value="NZ_OX460909.1"/>
</dbReference>
<reference evidence="1" key="1">
    <citation type="submission" date="2019-11" db="EMBL/GenBank/DDBJ databases">
        <title>Comparative genomics of photobacteria reveal adaptation to distinct habitats.</title>
        <authorList>
            <person name="Fuertes-Perez S."/>
            <person name="Hilgarth M."/>
            <person name="Vogel R.F."/>
        </authorList>
    </citation>
    <scope>NUCLEOTIDE SEQUENCE</scope>
    <source>
        <strain evidence="1">TMW2.2145</strain>
    </source>
</reference>
<protein>
    <submittedName>
        <fullName evidence="1">Uncharacterized protein</fullName>
    </submittedName>
</protein>
<dbReference type="Proteomes" id="UP000813876">
    <property type="component" value="Unassembled WGS sequence"/>
</dbReference>
<dbReference type="InterPro" id="IPR029058">
    <property type="entry name" value="AB_hydrolase_fold"/>
</dbReference>
<proteinExistence type="predicted"/>
<dbReference type="AlphaFoldDB" id="A0AAW4ZIN9"/>
<organism evidence="1 2">
    <name type="scientific">Photobacterium phosphoreum</name>
    <dbReference type="NCBI Taxonomy" id="659"/>
    <lineage>
        <taxon>Bacteria</taxon>
        <taxon>Pseudomonadati</taxon>
        <taxon>Pseudomonadota</taxon>
        <taxon>Gammaproteobacteria</taxon>
        <taxon>Vibrionales</taxon>
        <taxon>Vibrionaceae</taxon>
        <taxon>Photobacterium</taxon>
    </lineage>
</organism>
<dbReference type="EMBL" id="WMCP01000002">
    <property type="protein sequence ID" value="MCF2300812.1"/>
    <property type="molecule type" value="Genomic_DNA"/>
</dbReference>
<gene>
    <name evidence="1" type="ORF">GLP33_03610</name>
</gene>
<evidence type="ECO:0000313" key="1">
    <source>
        <dbReference type="EMBL" id="MCF2300812.1"/>
    </source>
</evidence>
<dbReference type="Gene3D" id="3.40.50.1820">
    <property type="entry name" value="alpha/beta hydrolase"/>
    <property type="match status" value="1"/>
</dbReference>
<comment type="caution">
    <text evidence="1">The sequence shown here is derived from an EMBL/GenBank/DDBJ whole genome shotgun (WGS) entry which is preliminary data.</text>
</comment>